<dbReference type="PANTHER" id="PTHR45527:SF1">
    <property type="entry name" value="FATTY ACID SYNTHASE"/>
    <property type="match status" value="1"/>
</dbReference>
<dbReference type="RefSeq" id="WP_088430792.1">
    <property type="nucleotide sequence ID" value="NZ_CP021983.2"/>
</dbReference>
<dbReference type="GO" id="GO:0003824">
    <property type="term" value="F:catalytic activity"/>
    <property type="evidence" value="ECO:0007669"/>
    <property type="project" value="InterPro"/>
</dbReference>
<dbReference type="Pfam" id="PF00975">
    <property type="entry name" value="Thioesterase"/>
    <property type="match status" value="1"/>
</dbReference>
<dbReference type="GO" id="GO:0072330">
    <property type="term" value="P:monocarboxylic acid biosynthetic process"/>
    <property type="evidence" value="ECO:0007669"/>
    <property type="project" value="UniProtKB-ARBA"/>
</dbReference>
<evidence type="ECO:0000256" key="3">
    <source>
        <dbReference type="ARBA" id="ARBA00022553"/>
    </source>
</evidence>
<proteinExistence type="predicted"/>
<feature type="region of interest" description="Disordered" evidence="4">
    <location>
        <begin position="1"/>
        <end position="32"/>
    </location>
</feature>
<organism evidence="6 7">
    <name type="scientific">Halomicronema hongdechloris C2206</name>
    <dbReference type="NCBI Taxonomy" id="1641165"/>
    <lineage>
        <taxon>Bacteria</taxon>
        <taxon>Bacillati</taxon>
        <taxon>Cyanobacteriota</taxon>
        <taxon>Cyanophyceae</taxon>
        <taxon>Nodosilineales</taxon>
        <taxon>Nodosilineaceae</taxon>
        <taxon>Halomicronema</taxon>
    </lineage>
</organism>
<evidence type="ECO:0000256" key="4">
    <source>
        <dbReference type="SAM" id="MobiDB-lite"/>
    </source>
</evidence>
<dbReference type="GO" id="GO:0043041">
    <property type="term" value="P:amino acid activation for nonribosomal peptide biosynthetic process"/>
    <property type="evidence" value="ECO:0007669"/>
    <property type="project" value="TreeGrafter"/>
</dbReference>
<keyword evidence="2" id="KW-0596">Phosphopantetheine</keyword>
<feature type="domain" description="Carrier" evidence="5">
    <location>
        <begin position="510"/>
        <end position="585"/>
    </location>
</feature>
<dbReference type="STRING" id="1641165.XM38_13430"/>
<reference evidence="6 7" key="1">
    <citation type="journal article" date="2016" name="Biochim. Biophys. Acta">
        <title>Characterization of red-shifted phycobilisomes isolated from the chlorophyll f-containing cyanobacterium Halomicronema hongdechloris.</title>
        <authorList>
            <person name="Li Y."/>
            <person name="Lin Y."/>
            <person name="Garvey C.J."/>
            <person name="Birch D."/>
            <person name="Corkery R.W."/>
            <person name="Loughlin P.C."/>
            <person name="Scheer H."/>
            <person name="Willows R.D."/>
            <person name="Chen M."/>
        </authorList>
    </citation>
    <scope>NUCLEOTIDE SEQUENCE [LARGE SCALE GENOMIC DNA]</scope>
    <source>
        <strain evidence="6 7">C2206</strain>
    </source>
</reference>
<dbReference type="InterPro" id="IPR001242">
    <property type="entry name" value="Condensation_dom"/>
</dbReference>
<dbReference type="SMART" id="SM00823">
    <property type="entry name" value="PKS_PP"/>
    <property type="match status" value="1"/>
</dbReference>
<dbReference type="GO" id="GO:0008610">
    <property type="term" value="P:lipid biosynthetic process"/>
    <property type="evidence" value="ECO:0007669"/>
    <property type="project" value="UniProtKB-ARBA"/>
</dbReference>
<dbReference type="KEGG" id="hhg:XM38_041120"/>
<dbReference type="InterPro" id="IPR023213">
    <property type="entry name" value="CAT-like_dom_sf"/>
</dbReference>
<dbReference type="Pfam" id="PF00668">
    <property type="entry name" value="Condensation"/>
    <property type="match status" value="1"/>
</dbReference>
<dbReference type="PROSITE" id="PS50075">
    <property type="entry name" value="CARRIER"/>
    <property type="match status" value="1"/>
</dbReference>
<dbReference type="SUPFAM" id="SSF47336">
    <property type="entry name" value="ACP-like"/>
    <property type="match status" value="1"/>
</dbReference>
<evidence type="ECO:0000256" key="1">
    <source>
        <dbReference type="ARBA" id="ARBA00001957"/>
    </source>
</evidence>
<dbReference type="FunFam" id="1.10.1200.10:FF:000016">
    <property type="entry name" value="Non-ribosomal peptide synthase"/>
    <property type="match status" value="1"/>
</dbReference>
<name>A0A1Z3HS58_9CYAN</name>
<feature type="compositionally biased region" description="Polar residues" evidence="4">
    <location>
        <begin position="1"/>
        <end position="16"/>
    </location>
</feature>
<gene>
    <name evidence="6" type="ORF">XM38_041120</name>
</gene>
<dbReference type="SUPFAM" id="SSF52777">
    <property type="entry name" value="CoA-dependent acyltransferases"/>
    <property type="match status" value="2"/>
</dbReference>
<dbReference type="GO" id="GO:0044550">
    <property type="term" value="P:secondary metabolite biosynthetic process"/>
    <property type="evidence" value="ECO:0007669"/>
    <property type="project" value="TreeGrafter"/>
</dbReference>
<sequence>MGLSEQSDSHAFSLSSEGAPIPDEVSRGQPEKPEHDFWQAIQAVMAAQNQAPPLAPVSRQQRLPLSFSQERLWFLEALRPGAHTITYGFQVRGNFDPHILEHSLAAVINRHEALRTAFRVVDGQPVQAIEAEVAVPLTQLDLRSVPAQDRQHQALQILQNAVNAPFDLTHAPLLRGIVLRLDEHTYILGLGIHHLVFDGHSEGIFWGDLGMAYQAIQTRQPLPWSPLPIQYADFALWQRRWLQDAILVPHLTYWQNQLAKCAPLQLPVDALTSNPVDYRAADQTLVLSSQLSSTISQVAAQLHTTPFTVLLAAFVATVHRYGGQEDVVVCTPVAGRNRPEIQSLVGYFNNIVPLRCDLSNFPSFKQLLICVKEVVLSALEHQDAPFQRLGELSGVTASALSRVLFALLDARQGQLQLPNATVYPLHLPKQTTDFDLSCFWQQRQDTFVARLEYRQSQFHSDTIATLLQTYEHCLDAIAQDLEQPIERLPIPPLASHIQPSTKLAPSALISPQTPLENHLLHLWTAVLNQPTLGVTDNFFDLGGTSLQALQLFSGIEEQFQVRLPLATLLQAPTIQQLARVLQRQDAAISWATLVPLQPHGDPPPFFCVHGLGGNVLYFRQLAQYLGPEYPVYGLQAQGLNGEDLPYDSIEAMAAAYIEVIRAVQPQGPYLLGGHSFGSMVAFEMAQQLWAQGLPVGLVAILDRQGPQSLASGSPSWRDRIAVKLSNLEQMDRHDQIAYLKKELSDKLAHFGGKFWPQHRPQASASPAQLTVNRIRRAHWKAL</sequence>
<dbReference type="InterPro" id="IPR020806">
    <property type="entry name" value="PKS_PP-bd"/>
</dbReference>
<comment type="cofactor">
    <cofactor evidence="1">
        <name>pantetheine 4'-phosphate</name>
        <dbReference type="ChEBI" id="CHEBI:47942"/>
    </cofactor>
</comment>
<dbReference type="PANTHER" id="PTHR45527">
    <property type="entry name" value="NONRIBOSOMAL PEPTIDE SYNTHETASE"/>
    <property type="match status" value="1"/>
</dbReference>
<dbReference type="InterPro" id="IPR009081">
    <property type="entry name" value="PP-bd_ACP"/>
</dbReference>
<keyword evidence="3" id="KW-0597">Phosphoprotein</keyword>
<evidence type="ECO:0000313" key="7">
    <source>
        <dbReference type="Proteomes" id="UP000191901"/>
    </source>
</evidence>
<dbReference type="Pfam" id="PF00550">
    <property type="entry name" value="PP-binding"/>
    <property type="match status" value="1"/>
</dbReference>
<dbReference type="SUPFAM" id="SSF53474">
    <property type="entry name" value="alpha/beta-Hydrolases"/>
    <property type="match status" value="1"/>
</dbReference>
<accession>A0A1Z3HS58</accession>
<dbReference type="InterPro" id="IPR036736">
    <property type="entry name" value="ACP-like_sf"/>
</dbReference>
<dbReference type="InterPro" id="IPR029058">
    <property type="entry name" value="AB_hydrolase_fold"/>
</dbReference>
<evidence type="ECO:0000259" key="5">
    <source>
        <dbReference type="PROSITE" id="PS50075"/>
    </source>
</evidence>
<evidence type="ECO:0000313" key="6">
    <source>
        <dbReference type="EMBL" id="ASC73150.1"/>
    </source>
</evidence>
<dbReference type="EMBL" id="CP021983">
    <property type="protein sequence ID" value="ASC73150.1"/>
    <property type="molecule type" value="Genomic_DNA"/>
</dbReference>
<dbReference type="Gene3D" id="3.30.559.30">
    <property type="entry name" value="Nonribosomal peptide synthetase, condensation domain"/>
    <property type="match status" value="1"/>
</dbReference>
<dbReference type="AlphaFoldDB" id="A0A1Z3HS58"/>
<dbReference type="GO" id="GO:0005737">
    <property type="term" value="C:cytoplasm"/>
    <property type="evidence" value="ECO:0007669"/>
    <property type="project" value="TreeGrafter"/>
</dbReference>
<dbReference type="OrthoDB" id="9757538at2"/>
<dbReference type="Gene3D" id="3.30.559.10">
    <property type="entry name" value="Chloramphenicol acetyltransferase-like domain"/>
    <property type="match status" value="1"/>
</dbReference>
<dbReference type="InterPro" id="IPR001031">
    <property type="entry name" value="Thioesterase"/>
</dbReference>
<dbReference type="Proteomes" id="UP000191901">
    <property type="component" value="Chromosome"/>
</dbReference>
<evidence type="ECO:0000256" key="2">
    <source>
        <dbReference type="ARBA" id="ARBA00022450"/>
    </source>
</evidence>
<protein>
    <submittedName>
        <fullName evidence="6">Non-ribosomal peptide synthetase</fullName>
    </submittedName>
</protein>
<dbReference type="Gene3D" id="3.40.50.1820">
    <property type="entry name" value="alpha/beta hydrolase"/>
    <property type="match status" value="1"/>
</dbReference>
<dbReference type="CDD" id="cd19531">
    <property type="entry name" value="LCL_NRPS-like"/>
    <property type="match status" value="1"/>
</dbReference>
<keyword evidence="7" id="KW-1185">Reference proteome</keyword>
<dbReference type="GO" id="GO:0031177">
    <property type="term" value="F:phosphopantetheine binding"/>
    <property type="evidence" value="ECO:0007669"/>
    <property type="project" value="InterPro"/>
</dbReference>